<evidence type="ECO:0000256" key="1">
    <source>
        <dbReference type="SAM" id="MobiDB-lite"/>
    </source>
</evidence>
<feature type="region of interest" description="Disordered" evidence="1">
    <location>
        <begin position="1"/>
        <end position="28"/>
    </location>
</feature>
<dbReference type="PROSITE" id="PS51318">
    <property type="entry name" value="TAT"/>
    <property type="match status" value="1"/>
</dbReference>
<name>A0A252BG48_9PROT</name>
<dbReference type="EMBL" id="JOOY01000009">
    <property type="protein sequence ID" value="OUJ03411.1"/>
    <property type="molecule type" value="Genomic_DNA"/>
</dbReference>
<dbReference type="InterPro" id="IPR006311">
    <property type="entry name" value="TAT_signal"/>
</dbReference>
<sequence length="383" mass="41601">MRRMTNRGLARVPCRDQKTPSKQTAPLSRRGLIGGAAAGLCALSAFGRSAQAVQSNAANGPARLIVAGVPESLSGQWASLLAPNLAETLHKPAFTLTTTTGWDGITGANLFETQQEQVEPPAALMVPGSAILAAMTGDSRVHYDYQRWVPTFLSHQPTVALGRASLHRSLASMINGRPLRVGVSSYNGAELPTIFALDLLALHPLPIPGLGQPNAAIDALRAGTVDVIQLPFDADYTERAATLQEEGFEPLFSNAFPKDPFLRRGLPPDFTTIYQQERRRMPNALNYTVWGAISAACNMKAGLMLPILSTPADISQWRHACQLAATQPDLRTHARDENEYMLTSTACTTAYAAMMPDVSSIMALRRWLALNIPKWRDRPQPRL</sequence>
<gene>
    <name evidence="2" type="ORF">HK15_13705</name>
</gene>
<reference evidence="2 3" key="1">
    <citation type="submission" date="2014-06" db="EMBL/GenBank/DDBJ databases">
        <authorList>
            <person name="Ju J."/>
            <person name="Zhang J."/>
        </authorList>
    </citation>
    <scope>NUCLEOTIDE SEQUENCE [LARGE SCALE GENOMIC DNA]</scope>
    <source>
        <strain evidence="2">DmW_048</strain>
    </source>
</reference>
<dbReference type="Proteomes" id="UP000194999">
    <property type="component" value="Unassembled WGS sequence"/>
</dbReference>
<evidence type="ECO:0000313" key="2">
    <source>
        <dbReference type="EMBL" id="OUJ03411.1"/>
    </source>
</evidence>
<proteinExistence type="predicted"/>
<organism evidence="2 3">
    <name type="scientific">Acetobacter orientalis</name>
    <dbReference type="NCBI Taxonomy" id="146474"/>
    <lineage>
        <taxon>Bacteria</taxon>
        <taxon>Pseudomonadati</taxon>
        <taxon>Pseudomonadota</taxon>
        <taxon>Alphaproteobacteria</taxon>
        <taxon>Acetobacterales</taxon>
        <taxon>Acetobacteraceae</taxon>
        <taxon>Acetobacter</taxon>
    </lineage>
</organism>
<evidence type="ECO:0000313" key="3">
    <source>
        <dbReference type="Proteomes" id="UP000194999"/>
    </source>
</evidence>
<comment type="caution">
    <text evidence="2">The sequence shown here is derived from an EMBL/GenBank/DDBJ whole genome shotgun (WGS) entry which is preliminary data.</text>
</comment>
<dbReference type="AlphaFoldDB" id="A0A252BG48"/>
<accession>A0A252BG48</accession>
<protein>
    <submittedName>
        <fullName evidence="2">Uncharacterized protein</fullName>
    </submittedName>
</protein>